<evidence type="ECO:0000313" key="2">
    <source>
        <dbReference type="Proteomes" id="UP000050761"/>
    </source>
</evidence>
<sequence>MGDKSCYMGAGGYSGYMGSGTAGSSYAREEWAGNYYSTGGGGGGGGGGGSGKSLFISLAMEAFTRTSRGPQAPRSA</sequence>
<accession>A0A183FB23</accession>
<protein>
    <submittedName>
        <fullName evidence="1 3">Uncharacterized protein</fullName>
    </submittedName>
</protein>
<dbReference type="Proteomes" id="UP000050761">
    <property type="component" value="Unassembled WGS sequence"/>
</dbReference>
<proteinExistence type="predicted"/>
<dbReference type="WBParaSite" id="HPBE_0000336501-mRNA-1">
    <property type="protein sequence ID" value="HPBE_0000336501-mRNA-1"/>
    <property type="gene ID" value="HPBE_0000336501"/>
</dbReference>
<dbReference type="InterPro" id="IPR008498">
    <property type="entry name" value="DUF780_CAE_spp"/>
</dbReference>
<evidence type="ECO:0000313" key="3">
    <source>
        <dbReference type="WBParaSite" id="HPBE_0000336501-mRNA-1"/>
    </source>
</evidence>
<gene>
    <name evidence="1" type="ORF">HPBE_LOCUS3366</name>
</gene>
<dbReference type="AlphaFoldDB" id="A0A183FB23"/>
<name>A0A183FB23_HELPZ</name>
<reference evidence="3" key="2">
    <citation type="submission" date="2019-09" db="UniProtKB">
        <authorList>
            <consortium name="WormBaseParasite"/>
        </authorList>
    </citation>
    <scope>IDENTIFICATION</scope>
</reference>
<reference evidence="1 2" key="1">
    <citation type="submission" date="2018-11" db="EMBL/GenBank/DDBJ databases">
        <authorList>
            <consortium name="Pathogen Informatics"/>
        </authorList>
    </citation>
    <scope>NUCLEOTIDE SEQUENCE [LARGE SCALE GENOMIC DNA]</scope>
</reference>
<evidence type="ECO:0000313" key="1">
    <source>
        <dbReference type="EMBL" id="VDO34028.1"/>
    </source>
</evidence>
<accession>A0A3P7XWX0</accession>
<keyword evidence="2" id="KW-1185">Reference proteome</keyword>
<dbReference type="EMBL" id="UZAH01008293">
    <property type="protein sequence ID" value="VDO34028.1"/>
    <property type="molecule type" value="Genomic_DNA"/>
</dbReference>
<organism evidence="2 3">
    <name type="scientific">Heligmosomoides polygyrus</name>
    <name type="common">Parasitic roundworm</name>
    <dbReference type="NCBI Taxonomy" id="6339"/>
    <lineage>
        <taxon>Eukaryota</taxon>
        <taxon>Metazoa</taxon>
        <taxon>Ecdysozoa</taxon>
        <taxon>Nematoda</taxon>
        <taxon>Chromadorea</taxon>
        <taxon>Rhabditida</taxon>
        <taxon>Rhabditina</taxon>
        <taxon>Rhabditomorpha</taxon>
        <taxon>Strongyloidea</taxon>
        <taxon>Heligmosomidae</taxon>
        <taxon>Heligmosomoides</taxon>
    </lineage>
</organism>
<dbReference type="Pfam" id="PF05611">
    <property type="entry name" value="DUF780"/>
    <property type="match status" value="1"/>
</dbReference>